<reference evidence="1 2" key="2">
    <citation type="journal article" date="2011" name="Stand. Genomic Sci.">
        <title>Complete genome sequence of Tsukamurella paurometabola type strain (no. 33).</title>
        <authorList>
            <person name="Munk A.C."/>
            <person name="Lapidus A."/>
            <person name="Lucas S."/>
            <person name="Nolan M."/>
            <person name="Tice H."/>
            <person name="Cheng J.F."/>
            <person name="Del Rio T.G."/>
            <person name="Goodwin L."/>
            <person name="Pitluck S."/>
            <person name="Liolios K."/>
            <person name="Huntemann M."/>
            <person name="Ivanova N."/>
            <person name="Mavromatis K."/>
            <person name="Mikhailova N."/>
            <person name="Pati A."/>
            <person name="Chen A."/>
            <person name="Palaniappan K."/>
            <person name="Tapia R."/>
            <person name="Han C."/>
            <person name="Land M."/>
            <person name="Hauser L."/>
            <person name="Chang Y.J."/>
            <person name="Jeffries C.D."/>
            <person name="Brettin T."/>
            <person name="Yasawong M."/>
            <person name="Brambilla E.M."/>
            <person name="Rohde M."/>
            <person name="Sikorski J."/>
            <person name="Goker M."/>
            <person name="Detter J.C."/>
            <person name="Woyke T."/>
            <person name="Bristow J."/>
            <person name="Eisen J.A."/>
            <person name="Markowitz V."/>
            <person name="Hugenholtz P."/>
            <person name="Kyrpides N.C."/>
            <person name="Klenk H.P."/>
        </authorList>
    </citation>
    <scope>NUCLEOTIDE SEQUENCE [LARGE SCALE GENOMIC DNA]</scope>
    <source>
        <strain evidence="2">ATCC 8368 / DSM 20162 / CCUG 35730 / CIP 100753 / JCM 10117 / KCTC 9821 / NBRC 16120 / NCIMB 702349 / NCTC 13040</strain>
    </source>
</reference>
<evidence type="ECO:0008006" key="3">
    <source>
        <dbReference type="Google" id="ProtNLM"/>
    </source>
</evidence>
<dbReference type="Proteomes" id="UP000001213">
    <property type="component" value="Chromosome"/>
</dbReference>
<accession>D5UY64</accession>
<evidence type="ECO:0000313" key="1">
    <source>
        <dbReference type="EMBL" id="ADG78171.1"/>
    </source>
</evidence>
<sequence length="194" mass="21444">MRTYLQARRRRRVERDRVAAAWSACTAAVDSLDLTGQVSVEDLRAAVARHQQRTICLTPFALESAAVHGLLLSTDDVDYIVFEQNTMPFHQEHIILHELGHIMLAHASSTAVGEMVVSSQPYALSTAGLPGEGTATRILGRHTYEDRQELEAEVMASILGQRLTAHRHRSAPCPTVRPDPRVVRILETFAATAN</sequence>
<name>D5UY64_TSUPD</name>
<organism evidence="1 2">
    <name type="scientific">Tsukamurella paurometabola (strain ATCC 8368 / DSM 20162 / CCUG 35730 / CIP 100753 / JCM 10117 / KCTC 9821 / NBRC 16120 / NCIMB 702349 / NCTC 13040)</name>
    <name type="common">Corynebacterium paurometabolum</name>
    <dbReference type="NCBI Taxonomy" id="521096"/>
    <lineage>
        <taxon>Bacteria</taxon>
        <taxon>Bacillati</taxon>
        <taxon>Actinomycetota</taxon>
        <taxon>Actinomycetes</taxon>
        <taxon>Mycobacteriales</taxon>
        <taxon>Tsukamurellaceae</taxon>
        <taxon>Tsukamurella</taxon>
    </lineage>
</organism>
<dbReference type="eggNOG" id="COG2856">
    <property type="taxonomic scope" value="Bacteria"/>
</dbReference>
<dbReference type="KEGG" id="tpr:Tpau_1549"/>
<keyword evidence="2" id="KW-1185">Reference proteome</keyword>
<evidence type="ECO:0000313" key="2">
    <source>
        <dbReference type="Proteomes" id="UP000001213"/>
    </source>
</evidence>
<protein>
    <recommendedName>
        <fullName evidence="3">IrrE N-terminal-like domain-containing protein</fullName>
    </recommendedName>
</protein>
<dbReference type="RefSeq" id="WP_013126202.1">
    <property type="nucleotide sequence ID" value="NC_014158.1"/>
</dbReference>
<dbReference type="AlphaFoldDB" id="D5UY64"/>
<gene>
    <name evidence="1" type="ordered locus">Tpau_1549</name>
</gene>
<dbReference type="STRING" id="521096.Tpau_1549"/>
<proteinExistence type="predicted"/>
<dbReference type="HOGENOM" id="CLU_104213_2_1_11"/>
<dbReference type="EMBL" id="CP001966">
    <property type="protein sequence ID" value="ADG78171.1"/>
    <property type="molecule type" value="Genomic_DNA"/>
</dbReference>
<reference evidence="2" key="1">
    <citation type="submission" date="2010-03" db="EMBL/GenBank/DDBJ databases">
        <title>The complete chromosome of Tsukamurella paurometabola DSM 20162.</title>
        <authorList>
            <consortium name="US DOE Joint Genome Institute (JGI-PGF)"/>
            <person name="Lucas S."/>
            <person name="Copeland A."/>
            <person name="Lapidus A."/>
            <person name="Glavina del Rio T."/>
            <person name="Dalin E."/>
            <person name="Tice H."/>
            <person name="Bruce D."/>
            <person name="Goodwin L."/>
            <person name="Pitluck S."/>
            <person name="Kyrpides N."/>
            <person name="Mavromatis K."/>
            <person name="Ivanova N."/>
            <person name="Mikhailova N."/>
            <person name="Munk A.C."/>
            <person name="Brettin T."/>
            <person name="Detter J.C."/>
            <person name="Tapia R."/>
            <person name="Han C."/>
            <person name="Larimer F."/>
            <person name="Land M."/>
            <person name="Hauser L."/>
            <person name="Markowitz V."/>
            <person name="Cheng J.-F."/>
            <person name="Hugenholtz P."/>
            <person name="Woyke T."/>
            <person name="Wu D."/>
            <person name="Jando M."/>
            <person name="Brambilla E."/>
            <person name="Klenk H.-P."/>
            <person name="Eisen J.A."/>
        </authorList>
    </citation>
    <scope>NUCLEOTIDE SEQUENCE [LARGE SCALE GENOMIC DNA]</scope>
    <source>
        <strain evidence="2">ATCC 8368 / DSM 20162 / CCUG 35730 / CIP 100753 / JCM 10117 / KCTC 9821 / NBRC 16120 / NCIMB 702349 / NCTC 13040</strain>
    </source>
</reference>